<accession>A0A4R9J2Q4</accession>
<dbReference type="Proteomes" id="UP000297871">
    <property type="component" value="Unassembled WGS sequence"/>
</dbReference>
<reference evidence="1" key="1">
    <citation type="journal article" date="2019" name="PLoS Negl. Trop. Dis.">
        <title>Revisiting the worldwide diversity of Leptospira species in the environment.</title>
        <authorList>
            <person name="Vincent A.T."/>
            <person name="Schiettekatte O."/>
            <person name="Bourhy P."/>
            <person name="Veyrier F.J."/>
            <person name="Picardeau M."/>
        </authorList>
    </citation>
    <scope>NUCLEOTIDE SEQUENCE [LARGE SCALE GENOMIC DNA]</scope>
    <source>
        <strain evidence="1">201800265</strain>
    </source>
</reference>
<name>A0A4R9J2Q4_9LEPT</name>
<keyword evidence="2" id="KW-1185">Reference proteome</keyword>
<evidence type="ECO:0000313" key="2">
    <source>
        <dbReference type="Proteomes" id="UP000297871"/>
    </source>
</evidence>
<dbReference type="RefSeq" id="WP_135616068.1">
    <property type="nucleotide sequence ID" value="NZ_RQFY01000007.1"/>
</dbReference>
<dbReference type="OrthoDB" id="5291353at2"/>
<dbReference type="AlphaFoldDB" id="A0A4R9J2Q4"/>
<evidence type="ECO:0000313" key="1">
    <source>
        <dbReference type="EMBL" id="TGL31312.1"/>
    </source>
</evidence>
<organism evidence="1 2">
    <name type="scientific">Leptospira koniambonensis</name>
    <dbReference type="NCBI Taxonomy" id="2484950"/>
    <lineage>
        <taxon>Bacteria</taxon>
        <taxon>Pseudomonadati</taxon>
        <taxon>Spirochaetota</taxon>
        <taxon>Spirochaetia</taxon>
        <taxon>Leptospirales</taxon>
        <taxon>Leptospiraceae</taxon>
        <taxon>Leptospira</taxon>
    </lineage>
</organism>
<proteinExistence type="predicted"/>
<gene>
    <name evidence="1" type="ORF">EHQ52_15350</name>
</gene>
<sequence length="106" mass="12036">MQINKLNIIIGEVLAAASSGPFFDHDEEFSTIFGLHRFEVAEIANNWSMQIKDPETTVTAVNNSFNNLLGYPHGMDDQRSGWISMSQGELQTVFQEWKRSLQSQED</sequence>
<dbReference type="EMBL" id="RQFY01000007">
    <property type="protein sequence ID" value="TGL31312.1"/>
    <property type="molecule type" value="Genomic_DNA"/>
</dbReference>
<comment type="caution">
    <text evidence="1">The sequence shown here is derived from an EMBL/GenBank/DDBJ whole genome shotgun (WGS) entry which is preliminary data.</text>
</comment>
<protein>
    <submittedName>
        <fullName evidence="1">Uncharacterized protein</fullName>
    </submittedName>
</protein>